<reference evidence="1 2" key="1">
    <citation type="submission" date="2015-01" db="EMBL/GenBank/DDBJ databases">
        <title>Genome Sequencing of Rickettsiales.</title>
        <authorList>
            <person name="Daugherty S.C."/>
            <person name="Su Q."/>
            <person name="Abolude K."/>
            <person name="Beier-Sexton M."/>
            <person name="Carlyon J.A."/>
            <person name="Carter R."/>
            <person name="Day N.P."/>
            <person name="Dumler S.J."/>
            <person name="Dyachenko V."/>
            <person name="Godinez A."/>
            <person name="Kurtti T.J."/>
            <person name="Lichay M."/>
            <person name="Mullins K.E."/>
            <person name="Ott S."/>
            <person name="Pappas-Brown V."/>
            <person name="Paris D.H."/>
            <person name="Patel P."/>
            <person name="Richards A.L."/>
            <person name="Sadzewicz L."/>
            <person name="Sears K."/>
            <person name="Seidman D."/>
            <person name="Sengamalay N."/>
            <person name="Stenos J."/>
            <person name="Tallon L.J."/>
            <person name="Vincent G."/>
            <person name="Fraser C.M."/>
            <person name="Munderloh U."/>
            <person name="Dunning-Hotopp J.C."/>
        </authorList>
    </citation>
    <scope>NUCLEOTIDE SEQUENCE [LARGE SCALE GENOMIC DNA]</scope>
    <source>
        <strain evidence="1 2">CRT53-1</strain>
    </source>
</reference>
<evidence type="ECO:0000313" key="1">
    <source>
        <dbReference type="EMBL" id="KJV87554.1"/>
    </source>
</evidence>
<dbReference type="AlphaFoldDB" id="A0A0F3Q7Z8"/>
<protein>
    <submittedName>
        <fullName evidence="1">Uncharacterized protein</fullName>
    </submittedName>
</protein>
<gene>
    <name evidence="1" type="ORF">APHCRT_0417</name>
</gene>
<sequence length="45" mass="5023">MEHYFYETTHTSTAATLMPESSPAASATGPYPDTYKSLLSRFSLY</sequence>
<evidence type="ECO:0000313" key="2">
    <source>
        <dbReference type="Proteomes" id="UP000033722"/>
    </source>
</evidence>
<name>A0A0F3Q7Z8_ANAPH</name>
<organism evidence="1 2">
    <name type="scientific">Anaplasma phagocytophilum str. CRT53-1</name>
    <dbReference type="NCBI Taxonomy" id="1359157"/>
    <lineage>
        <taxon>Bacteria</taxon>
        <taxon>Pseudomonadati</taxon>
        <taxon>Pseudomonadota</taxon>
        <taxon>Alphaproteobacteria</taxon>
        <taxon>Rickettsiales</taxon>
        <taxon>Anaplasmataceae</taxon>
        <taxon>Anaplasma</taxon>
        <taxon>phagocytophilum group</taxon>
    </lineage>
</organism>
<dbReference type="EMBL" id="LAOD01000008">
    <property type="protein sequence ID" value="KJV87554.1"/>
    <property type="molecule type" value="Genomic_DNA"/>
</dbReference>
<accession>A0A0F3Q7Z8</accession>
<comment type="caution">
    <text evidence="1">The sequence shown here is derived from an EMBL/GenBank/DDBJ whole genome shotgun (WGS) entry which is preliminary data.</text>
</comment>
<dbReference type="Proteomes" id="UP000033722">
    <property type="component" value="Unassembled WGS sequence"/>
</dbReference>
<proteinExistence type="predicted"/>
<dbReference type="PATRIC" id="fig|1359157.3.peg.1892"/>